<evidence type="ECO:0000313" key="2">
    <source>
        <dbReference type="Proteomes" id="UP000283644"/>
    </source>
</evidence>
<proteinExistence type="predicted"/>
<dbReference type="AlphaFoldDB" id="A0A417Y3K7"/>
<protein>
    <submittedName>
        <fullName evidence="1">Twitching motility protein PilT</fullName>
    </submittedName>
</protein>
<keyword evidence="2" id="KW-1185">Reference proteome</keyword>
<name>A0A417Y3K7_9ACTN</name>
<dbReference type="SUPFAM" id="SSF88723">
    <property type="entry name" value="PIN domain-like"/>
    <property type="match status" value="1"/>
</dbReference>
<gene>
    <name evidence="1" type="ORF">D0Z08_11250</name>
</gene>
<dbReference type="Proteomes" id="UP000283644">
    <property type="component" value="Unassembled WGS sequence"/>
</dbReference>
<dbReference type="Gene3D" id="3.40.50.1010">
    <property type="entry name" value="5'-nuclease"/>
    <property type="match status" value="1"/>
</dbReference>
<reference evidence="1 2" key="1">
    <citation type="submission" date="2018-09" db="EMBL/GenBank/DDBJ databases">
        <title>Genome sequencing of Nocardioides immobilis CCTCC AB 2017083 for comparison to Nocardioides silvaticus.</title>
        <authorList>
            <person name="Li C."/>
            <person name="Wang G."/>
        </authorList>
    </citation>
    <scope>NUCLEOTIDE SEQUENCE [LARGE SCALE GENOMIC DNA]</scope>
    <source>
        <strain evidence="1 2">CCTCC AB 2017083</strain>
    </source>
</reference>
<comment type="caution">
    <text evidence="1">The sequence shown here is derived from an EMBL/GenBank/DDBJ whole genome shotgun (WGS) entry which is preliminary data.</text>
</comment>
<dbReference type="InterPro" id="IPR029060">
    <property type="entry name" value="PIN-like_dom_sf"/>
</dbReference>
<accession>A0A417Y3K7</accession>
<sequence>MLVWALVARRTDSALYASAVTLAEVADGTARDANVRRAAKALRVQPVTTEIGYAAGRLRFGAARSRRKPRDLTVDAVVAATALAVPGPAVVLTSDGADLRLLLEGTAVRVEAI</sequence>
<dbReference type="OrthoDB" id="3830880at2"/>
<evidence type="ECO:0000313" key="1">
    <source>
        <dbReference type="EMBL" id="RHW27258.1"/>
    </source>
</evidence>
<dbReference type="EMBL" id="QXGH01000014">
    <property type="protein sequence ID" value="RHW27258.1"/>
    <property type="molecule type" value="Genomic_DNA"/>
</dbReference>
<organism evidence="1 2">
    <name type="scientific">Nocardioides immobilis</name>
    <dbReference type="NCBI Taxonomy" id="2049295"/>
    <lineage>
        <taxon>Bacteria</taxon>
        <taxon>Bacillati</taxon>
        <taxon>Actinomycetota</taxon>
        <taxon>Actinomycetes</taxon>
        <taxon>Propionibacteriales</taxon>
        <taxon>Nocardioidaceae</taxon>
        <taxon>Nocardioides</taxon>
    </lineage>
</organism>